<feature type="chain" id="PRO_5042916688" description="alpha-amylase" evidence="14">
    <location>
        <begin position="26"/>
        <end position="635"/>
    </location>
</feature>
<evidence type="ECO:0000256" key="8">
    <source>
        <dbReference type="ARBA" id="ARBA00022837"/>
    </source>
</evidence>
<dbReference type="CDD" id="cd11319">
    <property type="entry name" value="AmyAc_euk_AmyA"/>
    <property type="match status" value="1"/>
</dbReference>
<dbReference type="Gene3D" id="3.20.20.80">
    <property type="entry name" value="Glycosidases"/>
    <property type="match status" value="1"/>
</dbReference>
<keyword evidence="6 14" id="KW-0732">Signal</keyword>
<evidence type="ECO:0000256" key="6">
    <source>
        <dbReference type="ARBA" id="ARBA00022729"/>
    </source>
</evidence>
<dbReference type="Pfam" id="PF00686">
    <property type="entry name" value="CBM_20"/>
    <property type="match status" value="1"/>
</dbReference>
<keyword evidence="7 16" id="KW-0378">Hydrolase</keyword>
<keyword evidence="9" id="KW-1015">Disulfide bond</keyword>
<keyword evidence="10" id="KW-0325">Glycoprotein</keyword>
<evidence type="ECO:0000256" key="7">
    <source>
        <dbReference type="ARBA" id="ARBA00022801"/>
    </source>
</evidence>
<sequence>MIRSFGQAALLLLAGSSLGTRGVSALSAAEWRKQSIYQVVTDRFARTDLSTTAPCNTADQVYCGGTWQGLISKLDYIKGMGFTAVWISPIVKQIDGYSQDGSAYHGYWARDIWAVNPAFGTDADLVQLSAALHARGMYLMVDVVTNHMAYMGCGTCVDYGQFNPFSSSSYFHSYCSINYSSQTSVEVCWQGSNTVSLPDLRTEDDSVRRIWNDWVAQMVFKYSIDGLRIDSAKHVEKSFWPGFSTAAGVYVLGEVFDGDPLYVAPYQHYLDGVIDYPSYYWILRAFQSSSGSISDLVSGLNTLRGAATDLSLYGSFLENHDVARFPSFTRDKAGFPRGSQFTANAIAFTVLKDGIPIIYQGQEQQYGGGAPPASREALWFSGYATSSEFYTWIAKLNQIRSWAIAQDSGYVTSNSAVIFSDSHTIAVRKGSSGSQVVAVFTNAGSSSSVTVSLASSTAGFEANQSLVDVLSCTIYTTDSGGGLTLTLNNGLPKVLYPKSRLSNSGICPDLTGTTATTATLTTMTTASSTSATCTLAAVGITFNELVTTAYGDTVVVTGNMTALGNWNPTNGVKLSASQYTQNNPLWSATVQLAPGTGILYKFVKVSASGTVSWEADPNRSYAVPCAAATVGSSWR</sequence>
<dbReference type="Gene3D" id="2.60.40.10">
    <property type="entry name" value="Immunoglobulins"/>
    <property type="match status" value="1"/>
</dbReference>
<dbReference type="InterPro" id="IPR015340">
    <property type="entry name" value="A_amylase_C_dom"/>
</dbReference>
<comment type="catalytic activity">
    <reaction evidence="1">
        <text>Endohydrolysis of (1-&gt;4)-alpha-D-glucosidic linkages in polysaccharides containing three or more (1-&gt;4)-alpha-linked D-glucose units.</text>
        <dbReference type="EC" id="3.2.1.1"/>
    </reaction>
</comment>
<dbReference type="SMART" id="SM01065">
    <property type="entry name" value="CBM_2"/>
    <property type="match status" value="1"/>
</dbReference>
<evidence type="ECO:0000256" key="12">
    <source>
        <dbReference type="ARBA" id="ARBA00023295"/>
    </source>
</evidence>
<dbReference type="SUPFAM" id="SSF49452">
    <property type="entry name" value="Starch-binding domain-like"/>
    <property type="match status" value="1"/>
</dbReference>
<name>A0AAN6RXT7_9PEZI</name>
<dbReference type="FunFam" id="2.60.40.10:FF:000552">
    <property type="entry name" value="Related to glucoamylase"/>
    <property type="match status" value="1"/>
</dbReference>
<evidence type="ECO:0000313" key="16">
    <source>
        <dbReference type="EMBL" id="KAK3906830.1"/>
    </source>
</evidence>
<dbReference type="SUPFAM" id="SSF51445">
    <property type="entry name" value="(Trans)glycosidases"/>
    <property type="match status" value="1"/>
</dbReference>
<evidence type="ECO:0000256" key="3">
    <source>
        <dbReference type="ARBA" id="ARBA00008061"/>
    </source>
</evidence>
<evidence type="ECO:0000259" key="15">
    <source>
        <dbReference type="PROSITE" id="PS51166"/>
    </source>
</evidence>
<dbReference type="InterPro" id="IPR013784">
    <property type="entry name" value="Carb-bd-like_fold"/>
</dbReference>
<feature type="domain" description="CBM20" evidence="15">
    <location>
        <begin position="532"/>
        <end position="635"/>
    </location>
</feature>
<evidence type="ECO:0000256" key="2">
    <source>
        <dbReference type="ARBA" id="ARBA00001913"/>
    </source>
</evidence>
<accession>A0AAN6RXT7</accession>
<keyword evidence="8" id="KW-0106">Calcium</keyword>
<gene>
    <name evidence="16" type="ORF">C8A05DRAFT_11435</name>
</gene>
<dbReference type="SMART" id="SM00642">
    <property type="entry name" value="Aamy"/>
    <property type="match status" value="1"/>
</dbReference>
<evidence type="ECO:0000256" key="10">
    <source>
        <dbReference type="ARBA" id="ARBA00023180"/>
    </source>
</evidence>
<dbReference type="InterPro" id="IPR002044">
    <property type="entry name" value="CBM20"/>
</dbReference>
<dbReference type="GO" id="GO:0004556">
    <property type="term" value="F:alpha-amylase activity"/>
    <property type="evidence" value="ECO:0007669"/>
    <property type="project" value="UniProtKB-EC"/>
</dbReference>
<dbReference type="InterPro" id="IPR017853">
    <property type="entry name" value="GH"/>
</dbReference>
<dbReference type="Gene3D" id="2.60.40.1180">
    <property type="entry name" value="Golgi alpha-mannosidase II"/>
    <property type="match status" value="1"/>
</dbReference>
<dbReference type="CDD" id="cd05811">
    <property type="entry name" value="CBM20_glucoamylase"/>
    <property type="match status" value="1"/>
</dbReference>
<dbReference type="Pfam" id="PF00128">
    <property type="entry name" value="Alpha-amylase"/>
    <property type="match status" value="1"/>
</dbReference>
<evidence type="ECO:0000256" key="5">
    <source>
        <dbReference type="ARBA" id="ARBA00022723"/>
    </source>
</evidence>
<dbReference type="GO" id="GO:0000272">
    <property type="term" value="P:polysaccharide catabolic process"/>
    <property type="evidence" value="ECO:0007669"/>
    <property type="project" value="UniProtKB-KW"/>
</dbReference>
<keyword evidence="17" id="KW-1185">Reference proteome</keyword>
<dbReference type="InterPro" id="IPR006047">
    <property type="entry name" value="GH13_cat_dom"/>
</dbReference>
<evidence type="ECO:0000313" key="17">
    <source>
        <dbReference type="Proteomes" id="UP001303889"/>
    </source>
</evidence>
<evidence type="ECO:0000256" key="14">
    <source>
        <dbReference type="SAM" id="SignalP"/>
    </source>
</evidence>
<dbReference type="GO" id="GO:2001070">
    <property type="term" value="F:starch binding"/>
    <property type="evidence" value="ECO:0007669"/>
    <property type="project" value="InterPro"/>
</dbReference>
<dbReference type="InterPro" id="IPR013783">
    <property type="entry name" value="Ig-like_fold"/>
</dbReference>
<dbReference type="PANTHER" id="PTHR10357">
    <property type="entry name" value="ALPHA-AMYLASE FAMILY MEMBER"/>
    <property type="match status" value="1"/>
</dbReference>
<feature type="signal peptide" evidence="14">
    <location>
        <begin position="1"/>
        <end position="25"/>
    </location>
</feature>
<evidence type="ECO:0000256" key="1">
    <source>
        <dbReference type="ARBA" id="ARBA00000548"/>
    </source>
</evidence>
<comment type="caution">
    <text evidence="16">The sequence shown here is derived from an EMBL/GenBank/DDBJ whole genome shotgun (WGS) entry which is preliminary data.</text>
</comment>
<keyword evidence="5" id="KW-0479">Metal-binding</keyword>
<evidence type="ECO:0000256" key="9">
    <source>
        <dbReference type="ARBA" id="ARBA00023157"/>
    </source>
</evidence>
<dbReference type="AlphaFoldDB" id="A0AAN6RXT7"/>
<evidence type="ECO:0000256" key="11">
    <source>
        <dbReference type="ARBA" id="ARBA00023277"/>
    </source>
</evidence>
<dbReference type="InterPro" id="IPR034836">
    <property type="entry name" value="CBM20_glucoamylase"/>
</dbReference>
<dbReference type="Pfam" id="PF09260">
    <property type="entry name" value="A_amylase_dom_C"/>
    <property type="match status" value="1"/>
</dbReference>
<dbReference type="GO" id="GO:0005509">
    <property type="term" value="F:calcium ion binding"/>
    <property type="evidence" value="ECO:0007669"/>
    <property type="project" value="InterPro"/>
</dbReference>
<dbReference type="EC" id="3.2.1.1" evidence="4"/>
<dbReference type="Proteomes" id="UP001303889">
    <property type="component" value="Unassembled WGS sequence"/>
</dbReference>
<comment type="cofactor">
    <cofactor evidence="2">
        <name>Ca(2+)</name>
        <dbReference type="ChEBI" id="CHEBI:29108"/>
    </cofactor>
</comment>
<organism evidence="16 17">
    <name type="scientific">Staphylotrichum tortipilum</name>
    <dbReference type="NCBI Taxonomy" id="2831512"/>
    <lineage>
        <taxon>Eukaryota</taxon>
        <taxon>Fungi</taxon>
        <taxon>Dikarya</taxon>
        <taxon>Ascomycota</taxon>
        <taxon>Pezizomycotina</taxon>
        <taxon>Sordariomycetes</taxon>
        <taxon>Sordariomycetidae</taxon>
        <taxon>Sordariales</taxon>
        <taxon>Chaetomiaceae</taxon>
        <taxon>Staphylotrichum</taxon>
    </lineage>
</organism>
<keyword evidence="11" id="KW-0119">Carbohydrate metabolism</keyword>
<dbReference type="FunFam" id="3.20.20.80:FF:000120">
    <property type="entry name" value="Alpha-amylase A"/>
    <property type="match status" value="1"/>
</dbReference>
<evidence type="ECO:0000256" key="4">
    <source>
        <dbReference type="ARBA" id="ARBA00012595"/>
    </source>
</evidence>
<keyword evidence="13" id="KW-0624">Polysaccharide degradation</keyword>
<dbReference type="EMBL" id="MU855318">
    <property type="protein sequence ID" value="KAK3906830.1"/>
    <property type="molecule type" value="Genomic_DNA"/>
</dbReference>
<keyword evidence="12" id="KW-0326">Glycosidase</keyword>
<evidence type="ECO:0000256" key="13">
    <source>
        <dbReference type="ARBA" id="ARBA00023326"/>
    </source>
</evidence>
<dbReference type="PROSITE" id="PS51166">
    <property type="entry name" value="CBM20"/>
    <property type="match status" value="1"/>
</dbReference>
<protein>
    <recommendedName>
        <fullName evidence="4">alpha-amylase</fullName>
        <ecNumber evidence="4">3.2.1.1</ecNumber>
    </recommendedName>
</protein>
<dbReference type="PANTHER" id="PTHR10357:SF215">
    <property type="entry name" value="ALPHA-AMYLASE 1"/>
    <property type="match status" value="1"/>
</dbReference>
<proteinExistence type="inferred from homology"/>
<dbReference type="SUPFAM" id="SSF51011">
    <property type="entry name" value="Glycosyl hydrolase domain"/>
    <property type="match status" value="1"/>
</dbReference>
<reference evidence="16" key="1">
    <citation type="journal article" date="2023" name="Mol. Phylogenet. Evol.">
        <title>Genome-scale phylogeny and comparative genomics of the fungal order Sordariales.</title>
        <authorList>
            <person name="Hensen N."/>
            <person name="Bonometti L."/>
            <person name="Westerberg I."/>
            <person name="Brannstrom I.O."/>
            <person name="Guillou S."/>
            <person name="Cros-Aarteil S."/>
            <person name="Calhoun S."/>
            <person name="Haridas S."/>
            <person name="Kuo A."/>
            <person name="Mondo S."/>
            <person name="Pangilinan J."/>
            <person name="Riley R."/>
            <person name="LaButti K."/>
            <person name="Andreopoulos B."/>
            <person name="Lipzen A."/>
            <person name="Chen C."/>
            <person name="Yan M."/>
            <person name="Daum C."/>
            <person name="Ng V."/>
            <person name="Clum A."/>
            <person name="Steindorff A."/>
            <person name="Ohm R.A."/>
            <person name="Martin F."/>
            <person name="Silar P."/>
            <person name="Natvig D.O."/>
            <person name="Lalanne C."/>
            <person name="Gautier V."/>
            <person name="Ament-Velasquez S.L."/>
            <person name="Kruys A."/>
            <person name="Hutchinson M.I."/>
            <person name="Powell A.J."/>
            <person name="Barry K."/>
            <person name="Miller A.N."/>
            <person name="Grigoriev I.V."/>
            <person name="Debuchy R."/>
            <person name="Gladieux P."/>
            <person name="Hiltunen Thoren M."/>
            <person name="Johannesson H."/>
        </authorList>
    </citation>
    <scope>NUCLEOTIDE SEQUENCE</scope>
    <source>
        <strain evidence="16">CBS 103.79</strain>
    </source>
</reference>
<reference evidence="16" key="2">
    <citation type="submission" date="2023-05" db="EMBL/GenBank/DDBJ databases">
        <authorList>
            <consortium name="Lawrence Berkeley National Laboratory"/>
            <person name="Steindorff A."/>
            <person name="Hensen N."/>
            <person name="Bonometti L."/>
            <person name="Westerberg I."/>
            <person name="Brannstrom I.O."/>
            <person name="Guillou S."/>
            <person name="Cros-Aarteil S."/>
            <person name="Calhoun S."/>
            <person name="Haridas S."/>
            <person name="Kuo A."/>
            <person name="Mondo S."/>
            <person name="Pangilinan J."/>
            <person name="Riley R."/>
            <person name="Labutti K."/>
            <person name="Andreopoulos B."/>
            <person name="Lipzen A."/>
            <person name="Chen C."/>
            <person name="Yanf M."/>
            <person name="Daum C."/>
            <person name="Ng V."/>
            <person name="Clum A."/>
            <person name="Ohm R."/>
            <person name="Martin F."/>
            <person name="Silar P."/>
            <person name="Natvig D."/>
            <person name="Lalanne C."/>
            <person name="Gautier V."/>
            <person name="Ament-Velasquez S.L."/>
            <person name="Kruys A."/>
            <person name="Hutchinson M.I."/>
            <person name="Powell A.J."/>
            <person name="Barry K."/>
            <person name="Miller A.N."/>
            <person name="Grigoriev I.V."/>
            <person name="Debuchy R."/>
            <person name="Gladieux P."/>
            <person name="Thoren M.H."/>
            <person name="Johannesson H."/>
        </authorList>
    </citation>
    <scope>NUCLEOTIDE SEQUENCE</scope>
    <source>
        <strain evidence="16">CBS 103.79</strain>
    </source>
</reference>
<comment type="similarity">
    <text evidence="3">Belongs to the glycosyl hydrolase 13 family.</text>
</comment>
<dbReference type="InterPro" id="IPR013780">
    <property type="entry name" value="Glyco_hydro_b"/>
</dbReference>